<reference evidence="1" key="1">
    <citation type="submission" date="2016-10" db="EMBL/GenBank/DDBJ databases">
        <title>CRISPR-Cas defence system in Roseofilum reptotaenium: evidence of a bacteriophage-cyanobacterium arms race in the coral black band disease.</title>
        <authorList>
            <person name="Buerger P."/>
            <person name="Wood-Charlson E.M."/>
            <person name="Weynberg K.D."/>
            <person name="Willis B."/>
            <person name="Van Oppen M.J."/>
        </authorList>
    </citation>
    <scope>NUCLEOTIDE SEQUENCE [LARGE SCALE GENOMIC DNA]</scope>
    <source>
        <strain evidence="1">AO1-A</strain>
    </source>
</reference>
<protein>
    <submittedName>
        <fullName evidence="1">Uncharacterized protein</fullName>
    </submittedName>
</protein>
<comment type="caution">
    <text evidence="1">The sequence shown here is derived from an EMBL/GenBank/DDBJ whole genome shotgun (WGS) entry which is preliminary data.</text>
</comment>
<dbReference type="AlphaFoldDB" id="A0A1L9QJQ8"/>
<evidence type="ECO:0000313" key="1">
    <source>
        <dbReference type="EMBL" id="OJJ14795.1"/>
    </source>
</evidence>
<gene>
    <name evidence="1" type="ORF">BI308_24720</name>
</gene>
<dbReference type="EMBL" id="MLAW01000075">
    <property type="protein sequence ID" value="OJJ14795.1"/>
    <property type="molecule type" value="Genomic_DNA"/>
</dbReference>
<proteinExistence type="predicted"/>
<keyword evidence="2" id="KW-1185">Reference proteome</keyword>
<name>A0A1L9QJQ8_9CYAN</name>
<accession>A0A1L9QJQ8</accession>
<organism evidence="1 2">
    <name type="scientific">Roseofilum reptotaenium AO1-A</name>
    <dbReference type="NCBI Taxonomy" id="1925591"/>
    <lineage>
        <taxon>Bacteria</taxon>
        <taxon>Bacillati</taxon>
        <taxon>Cyanobacteriota</taxon>
        <taxon>Cyanophyceae</taxon>
        <taxon>Desertifilales</taxon>
        <taxon>Desertifilaceae</taxon>
        <taxon>Roseofilum</taxon>
    </lineage>
</organism>
<dbReference type="Proteomes" id="UP000183940">
    <property type="component" value="Unassembled WGS sequence"/>
</dbReference>
<evidence type="ECO:0000313" key="2">
    <source>
        <dbReference type="Proteomes" id="UP000183940"/>
    </source>
</evidence>
<sequence length="113" mass="13013">MTDVYILSSQGSPLALFEHQESDMWYLFGKIEPIQSGKVDINKIFEVTKTLDFKIVMSDWSQGYRCELESEDSSIPCVLMECNSRQVSLRMLSAEETIEWSNCNIRPLSTIYS</sequence>